<evidence type="ECO:0000313" key="2">
    <source>
        <dbReference type="EMBL" id="KAA9007125.1"/>
    </source>
</evidence>
<keyword evidence="3" id="KW-1185">Reference proteome</keyword>
<dbReference type="Pfam" id="PF20078">
    <property type="entry name" value="DUF6473"/>
    <property type="match status" value="1"/>
</dbReference>
<dbReference type="Proteomes" id="UP000326554">
    <property type="component" value="Unassembled WGS sequence"/>
</dbReference>
<reference evidence="2 3" key="1">
    <citation type="submission" date="2019-09" db="EMBL/GenBank/DDBJ databases">
        <authorList>
            <person name="Park J.-S."/>
            <person name="Choi H.-J."/>
        </authorList>
    </citation>
    <scope>NUCLEOTIDE SEQUENCE [LARGE SCALE GENOMIC DNA]</scope>
    <source>
        <strain evidence="2 3">176SS1-4</strain>
    </source>
</reference>
<protein>
    <recommendedName>
        <fullName evidence="1">DUF6473 domain-containing protein</fullName>
    </recommendedName>
</protein>
<dbReference type="EMBL" id="VYQE01000004">
    <property type="protein sequence ID" value="KAA9007125.1"/>
    <property type="molecule type" value="Genomic_DNA"/>
</dbReference>
<sequence>METHSIGAKELDYDLRSYGGSRLVFRGPHPPVDGRHVAFVGGTETFGKFLPRPYPALVQERYGLPCVNLGIANASIGAHLGDNAVVTACREARIMVIEVTGAHNLSNRFYTVHPRRNDRFVRATEFLRELYCEVDFADFVFTKHMLMVLHATCPHRFAIVRGELQRIWCVRMREFLAQMPVAPLLLWFAGHSPDRGGGWEEPLFVTAEMIEEVAPLAFAVLKVTPDAATCAARRDEMVHSETERSAAA</sequence>
<dbReference type="RefSeq" id="WP_150446144.1">
    <property type="nucleotide sequence ID" value="NZ_VYQE01000004.1"/>
</dbReference>
<gene>
    <name evidence="2" type="ORF">F3S47_15300</name>
</gene>
<dbReference type="InterPro" id="IPR045524">
    <property type="entry name" value="DUF6473"/>
</dbReference>
<proteinExistence type="predicted"/>
<organism evidence="2 3">
    <name type="scientific">Histidinibacterium aquaticum</name>
    <dbReference type="NCBI Taxonomy" id="2613962"/>
    <lineage>
        <taxon>Bacteria</taxon>
        <taxon>Pseudomonadati</taxon>
        <taxon>Pseudomonadota</taxon>
        <taxon>Alphaproteobacteria</taxon>
        <taxon>Rhodobacterales</taxon>
        <taxon>Paracoccaceae</taxon>
        <taxon>Histidinibacterium</taxon>
    </lineage>
</organism>
<dbReference type="AlphaFoldDB" id="A0A5J5GG12"/>
<evidence type="ECO:0000259" key="1">
    <source>
        <dbReference type="Pfam" id="PF20078"/>
    </source>
</evidence>
<evidence type="ECO:0000313" key="3">
    <source>
        <dbReference type="Proteomes" id="UP000326554"/>
    </source>
</evidence>
<feature type="domain" description="DUF6473" evidence="1">
    <location>
        <begin position="1"/>
        <end position="247"/>
    </location>
</feature>
<accession>A0A5J5GG12</accession>
<name>A0A5J5GG12_9RHOB</name>
<comment type="caution">
    <text evidence="2">The sequence shown here is derived from an EMBL/GenBank/DDBJ whole genome shotgun (WGS) entry which is preliminary data.</text>
</comment>